<dbReference type="Pfam" id="PF00534">
    <property type="entry name" value="Glycos_transf_1"/>
    <property type="match status" value="1"/>
</dbReference>
<reference evidence="3 4" key="1">
    <citation type="submission" date="2017-08" db="EMBL/GenBank/DDBJ databases">
        <title>Burning lignite coal seam in the remote Altai Mountains harbors a hydrogen-driven thermophilic microbial community.</title>
        <authorList>
            <person name="Kadnikov V.V."/>
            <person name="Mardanov A.V."/>
            <person name="Ivasenko D."/>
            <person name="Beletsky A.V."/>
            <person name="Karnachuk O.V."/>
            <person name="Ravin N.V."/>
        </authorList>
    </citation>
    <scope>NUCLEOTIDE SEQUENCE [LARGE SCALE GENOMIC DNA]</scope>
    <source>
        <strain evidence="3">AL33</strain>
    </source>
</reference>
<evidence type="ECO:0000313" key="4">
    <source>
        <dbReference type="Proteomes" id="UP000244180"/>
    </source>
</evidence>
<comment type="caution">
    <text evidence="3">The sequence shown here is derived from an EMBL/GenBank/DDBJ whole genome shotgun (WGS) entry which is preliminary data.</text>
</comment>
<sequence>MLMTKLRIGLLAPVAHRTPPDKYGPWELVVANLAQGLVELGHDVVVFATADSRPAGRLVAVVPGPLSERPDLPPRPYELIHIGHALAAADALGLDLLHNHHNYLPLPFAGLIRTPVLTTLHGAALLEPDARAAYRRFRHLPYVSISDAERAGAPELNYVATVYNGIRLDAFTPVETPGEDLVFLGRVGRVKGADLAIEVARRSGRRLILAGPVPEGEREFFETRIRPAIDGRTVEYVGEVGPKERDVLLGRAYALLHLVRAPEPFGLVLAEAQATGTPVVGFRRGAVPEVVEDGVTGFVVDTVDEAVRALERIPALDRRLIRRRAEARFSYRAMAEGYVAAYRTVLDRQSREAAGR</sequence>
<keyword evidence="3" id="KW-0413">Isomerase</keyword>
<dbReference type="GO" id="GO:0016757">
    <property type="term" value="F:glycosyltransferase activity"/>
    <property type="evidence" value="ECO:0007669"/>
    <property type="project" value="InterPro"/>
</dbReference>
<dbReference type="PANTHER" id="PTHR12526:SF595">
    <property type="entry name" value="BLL5217 PROTEIN"/>
    <property type="match status" value="1"/>
</dbReference>
<evidence type="ECO:0000313" key="3">
    <source>
        <dbReference type="EMBL" id="PTQ53503.1"/>
    </source>
</evidence>
<dbReference type="PANTHER" id="PTHR12526">
    <property type="entry name" value="GLYCOSYLTRANSFERASE"/>
    <property type="match status" value="1"/>
</dbReference>
<dbReference type="SUPFAM" id="SSF53756">
    <property type="entry name" value="UDP-Glycosyltransferase/glycogen phosphorylase"/>
    <property type="match status" value="1"/>
</dbReference>
<dbReference type="EMBL" id="PEBV01000015">
    <property type="protein sequence ID" value="PTQ53503.1"/>
    <property type="molecule type" value="Genomic_DNA"/>
</dbReference>
<dbReference type="Gene3D" id="3.40.50.2000">
    <property type="entry name" value="Glycogen Phosphorylase B"/>
    <property type="match status" value="2"/>
</dbReference>
<evidence type="ECO:0000259" key="1">
    <source>
        <dbReference type="Pfam" id="PF00534"/>
    </source>
</evidence>
<dbReference type="CDD" id="cd03802">
    <property type="entry name" value="GT4_AviGT4-like"/>
    <property type="match status" value="1"/>
</dbReference>
<name>A0A2T5GBE1_HYDSH</name>
<feature type="domain" description="Glycosyl transferase family 1" evidence="1">
    <location>
        <begin position="179"/>
        <end position="313"/>
    </location>
</feature>
<accession>A0A2T5GBE1</accession>
<organism evidence="3 4">
    <name type="scientific">Hydrogenibacillus schlegelii</name>
    <name type="common">Bacillus schlegelii</name>
    <dbReference type="NCBI Taxonomy" id="1484"/>
    <lineage>
        <taxon>Bacteria</taxon>
        <taxon>Bacillati</taxon>
        <taxon>Bacillota</taxon>
        <taxon>Bacilli</taxon>
        <taxon>Bacillales</taxon>
        <taxon>Bacillales Family X. Incertae Sedis</taxon>
        <taxon>Hydrogenibacillus</taxon>
    </lineage>
</organism>
<feature type="domain" description="Glycosyltransferase subfamily 4-like N-terminal" evidence="2">
    <location>
        <begin position="28"/>
        <end position="167"/>
    </location>
</feature>
<dbReference type="InterPro" id="IPR001296">
    <property type="entry name" value="Glyco_trans_1"/>
</dbReference>
<gene>
    <name evidence="3" type="ORF">HSCHL_1998</name>
</gene>
<dbReference type="Proteomes" id="UP000244180">
    <property type="component" value="Unassembled WGS sequence"/>
</dbReference>
<dbReference type="InterPro" id="IPR028098">
    <property type="entry name" value="Glyco_trans_4-like_N"/>
</dbReference>
<dbReference type="AlphaFoldDB" id="A0A2T5GBE1"/>
<proteinExistence type="predicted"/>
<dbReference type="GO" id="GO:0016853">
    <property type="term" value="F:isomerase activity"/>
    <property type="evidence" value="ECO:0007669"/>
    <property type="project" value="UniProtKB-KW"/>
</dbReference>
<evidence type="ECO:0000259" key="2">
    <source>
        <dbReference type="Pfam" id="PF13439"/>
    </source>
</evidence>
<protein>
    <submittedName>
        <fullName evidence="3">Mannose-6-phosphate isomerase, bifunctional enzyme</fullName>
    </submittedName>
</protein>
<dbReference type="Pfam" id="PF13439">
    <property type="entry name" value="Glyco_transf_4"/>
    <property type="match status" value="1"/>
</dbReference>